<dbReference type="Proteomes" id="UP000441404">
    <property type="component" value="Unassembled WGS sequence"/>
</dbReference>
<evidence type="ECO:0000259" key="2">
    <source>
        <dbReference type="SMART" id="SM00382"/>
    </source>
</evidence>
<organism evidence="3 4">
    <name type="scientific">Pseudomonas helleri</name>
    <dbReference type="NCBI Taxonomy" id="1608996"/>
    <lineage>
        <taxon>Bacteria</taxon>
        <taxon>Pseudomonadati</taxon>
        <taxon>Pseudomonadota</taxon>
        <taxon>Gammaproteobacteria</taxon>
        <taxon>Pseudomonadales</taxon>
        <taxon>Pseudomonadaceae</taxon>
        <taxon>Pseudomonas</taxon>
    </lineage>
</organism>
<dbReference type="GO" id="GO:0016887">
    <property type="term" value="F:ATP hydrolysis activity"/>
    <property type="evidence" value="ECO:0007669"/>
    <property type="project" value="InterPro"/>
</dbReference>
<dbReference type="RefSeq" id="WP_044268634.1">
    <property type="nucleotide sequence ID" value="NZ_WIWJ01000009.1"/>
</dbReference>
<gene>
    <name evidence="3" type="ORF">GHO40_07265</name>
</gene>
<dbReference type="EMBL" id="WIWJ01000009">
    <property type="protein sequence ID" value="MQT46527.1"/>
    <property type="molecule type" value="Genomic_DNA"/>
</dbReference>
<dbReference type="AlphaFoldDB" id="A0A7X1W7C6"/>
<dbReference type="Gene3D" id="3.40.50.300">
    <property type="entry name" value="P-loop containing nucleotide triphosphate hydrolases"/>
    <property type="match status" value="1"/>
</dbReference>
<dbReference type="InterPro" id="IPR027417">
    <property type="entry name" value="P-loop_NTPase"/>
</dbReference>
<feature type="coiled-coil region" evidence="1">
    <location>
        <begin position="178"/>
        <end position="233"/>
    </location>
</feature>
<dbReference type="SUPFAM" id="SSF52540">
    <property type="entry name" value="P-loop containing nucleoside triphosphate hydrolases"/>
    <property type="match status" value="1"/>
</dbReference>
<evidence type="ECO:0000313" key="3">
    <source>
        <dbReference type="EMBL" id="MQT46527.1"/>
    </source>
</evidence>
<dbReference type="InterPro" id="IPR003593">
    <property type="entry name" value="AAA+_ATPase"/>
</dbReference>
<keyword evidence="1" id="KW-0175">Coiled coil</keyword>
<proteinExistence type="predicted"/>
<accession>A0A7X1W7C6</accession>
<comment type="caution">
    <text evidence="3">The sequence shown here is derived from an EMBL/GenBank/DDBJ whole genome shotgun (WGS) entry which is preliminary data.</text>
</comment>
<dbReference type="GO" id="GO:0005524">
    <property type="term" value="F:ATP binding"/>
    <property type="evidence" value="ECO:0007669"/>
    <property type="project" value="InterPro"/>
</dbReference>
<feature type="domain" description="AAA+ ATPase" evidence="2">
    <location>
        <begin position="328"/>
        <end position="556"/>
    </location>
</feature>
<reference evidence="3 4" key="1">
    <citation type="submission" date="2019-10" db="EMBL/GenBank/DDBJ databases">
        <title>Evaluation of single-gene subtyping targets for Pseudomonas.</title>
        <authorList>
            <person name="Reichler S.J."/>
            <person name="Orsi R.H."/>
            <person name="Wiedmann M."/>
            <person name="Martin N.H."/>
            <person name="Murphy S.I."/>
        </authorList>
    </citation>
    <scope>NUCLEOTIDE SEQUENCE [LARGE SCALE GENOMIC DNA]</scope>
    <source>
        <strain evidence="3 4">FSL R10-3257</strain>
    </source>
</reference>
<sequence>MVHEIVSETVKYAPDELIGKSDAELLSLLKKSWGYAADQPLTVIGKFTAGEGGQRPYFLTLLRSTNDSSRLEYPVDVYPISHRVYISPRDGSFLLERNEGAVYYTARVQLSPEIERERQRNRLTLQTVSGSLEALEELPFELGSKVMEEGKVFLEKSIVDFYRHKHRTQLEADFTLLKSELEQEQAHLDESVAQLKSDEKQISEQLDKKTRSLQQTQEQVQVQHQRLSVLTENYQTRKAVMDSQLARLNDFVRDKADTLLRLGFLDERDMQALLGEAQQHDATECHDFELVFGLDADAAIAHIQAFLHARGIYYRQALLKDFLALLRTQDLIVLAGDSGSGKTYLVKSFAQAIGGKAIVIPVKPNWTSTEDLLGYYNPLEKRYITTQFLDALIEAANNPQVPYLICLDEMNLARVEYYFADFLSLLEERSKQPEIFLYSDTEASHVQREFDTFLKLVDEVMGEGKSQSLTDFTDLLKDEEANARLHKLCGFQDGESLLKYHSQLRRVLAGLVRTPSSITLPANVRFVGAINVDETTHYLSPKILDRAHVIRFSNPLLFDWQAFEAELQPQKLDVSMPVRLQAVHLGERAPYPEFDRSDVFVGVLVDMAREFLSKLGIEFGLRTVRQARNYAFESRRLGLDDATLLNNFILHKVLPKLMLDGSKKVSEGITRKDVLQQMRVFLEQRIDAIEGIGGEDSCIAELDELLRNAEANDWVVNYWAR</sequence>
<dbReference type="InterPro" id="IPR011704">
    <property type="entry name" value="ATPase_dyneun-rel_AAA"/>
</dbReference>
<evidence type="ECO:0000313" key="4">
    <source>
        <dbReference type="Proteomes" id="UP000441404"/>
    </source>
</evidence>
<protein>
    <submittedName>
        <fullName evidence="3">AAA domain-containing protein</fullName>
    </submittedName>
</protein>
<evidence type="ECO:0000256" key="1">
    <source>
        <dbReference type="SAM" id="Coils"/>
    </source>
</evidence>
<dbReference type="SMART" id="SM00382">
    <property type="entry name" value="AAA"/>
    <property type="match status" value="1"/>
</dbReference>
<name>A0A7X1W7C6_9PSED</name>
<dbReference type="Pfam" id="PF07728">
    <property type="entry name" value="AAA_5"/>
    <property type="match status" value="1"/>
</dbReference>